<keyword evidence="2 5" id="KW-0645">Protease</keyword>
<evidence type="ECO:0000256" key="5">
    <source>
        <dbReference type="RuleBase" id="RU004404"/>
    </source>
</evidence>
<evidence type="ECO:0000313" key="9">
    <source>
        <dbReference type="Proteomes" id="UP000010116"/>
    </source>
</evidence>
<organism evidence="8 9">
    <name type="scientific">SAR86 cluster bacterium SAR86B</name>
    <dbReference type="NCBI Taxonomy" id="1123867"/>
    <lineage>
        <taxon>Bacteria</taxon>
        <taxon>Pseudomonadati</taxon>
        <taxon>Pseudomonadota</taxon>
        <taxon>Gammaproteobacteria</taxon>
        <taxon>SAR86 cluster</taxon>
    </lineage>
</organism>
<feature type="chain" id="PRO_5003784868" evidence="6">
    <location>
        <begin position="21"/>
        <end position="681"/>
    </location>
</feature>
<dbReference type="GO" id="GO:0008236">
    <property type="term" value="F:serine-type peptidase activity"/>
    <property type="evidence" value="ECO:0007669"/>
    <property type="project" value="UniProtKB-KW"/>
</dbReference>
<comment type="similarity">
    <text evidence="1 5">Belongs to the peptidase S41A family.</text>
</comment>
<feature type="signal peptide" evidence="6">
    <location>
        <begin position="1"/>
        <end position="20"/>
    </location>
</feature>
<reference evidence="8 9" key="1">
    <citation type="journal article" date="2012" name="ISME J.">
        <title>Genomic insights to SAR86, an abundant and uncultivated marine bacterial lineage.</title>
        <authorList>
            <person name="Dupont C.L."/>
            <person name="Rusch D.B."/>
            <person name="Yooseph S."/>
            <person name="Lombardo M.J."/>
            <person name="Richter R.A."/>
            <person name="Valas R."/>
            <person name="Novotny M."/>
            <person name="Yee-Greenbaum J."/>
            <person name="Selengut J.D."/>
            <person name="Haft D.H."/>
            <person name="Halpern A.L."/>
            <person name="Lasken R.S."/>
            <person name="Nealson K."/>
            <person name="Friedman R."/>
            <person name="Venter J.C."/>
        </authorList>
    </citation>
    <scope>NUCLEOTIDE SEQUENCE [LARGE SCALE GENOMIC DNA]</scope>
</reference>
<dbReference type="SUPFAM" id="SSF52096">
    <property type="entry name" value="ClpP/crotonase"/>
    <property type="match status" value="1"/>
</dbReference>
<evidence type="ECO:0000256" key="4">
    <source>
        <dbReference type="ARBA" id="ARBA00022825"/>
    </source>
</evidence>
<dbReference type="InterPro" id="IPR005151">
    <property type="entry name" value="Tail-specific_protease"/>
</dbReference>
<dbReference type="PROSITE" id="PS50106">
    <property type="entry name" value="PDZ"/>
    <property type="match status" value="1"/>
</dbReference>
<keyword evidence="6" id="KW-0732">Signal</keyword>
<evidence type="ECO:0000256" key="2">
    <source>
        <dbReference type="ARBA" id="ARBA00022670"/>
    </source>
</evidence>
<keyword evidence="3 5" id="KW-0378">Hydrolase</keyword>
<dbReference type="GO" id="GO:0006508">
    <property type="term" value="P:proteolysis"/>
    <property type="evidence" value="ECO:0007669"/>
    <property type="project" value="UniProtKB-KW"/>
</dbReference>
<dbReference type="Pfam" id="PF11818">
    <property type="entry name" value="DUF3340"/>
    <property type="match status" value="1"/>
</dbReference>
<protein>
    <submittedName>
        <fullName evidence="8">Peptidase, S41 family</fullName>
    </submittedName>
</protein>
<keyword evidence="4 5" id="KW-0720">Serine protease</keyword>
<gene>
    <name evidence="8" type="ORF">NT02SARS_0763</name>
</gene>
<dbReference type="AlphaFoldDB" id="J5KKI1"/>
<dbReference type="InterPro" id="IPR001478">
    <property type="entry name" value="PDZ"/>
</dbReference>
<dbReference type="InterPro" id="IPR036034">
    <property type="entry name" value="PDZ_sf"/>
</dbReference>
<dbReference type="FunFam" id="3.90.226.10:FF:000090">
    <property type="entry name" value="Tail-specific protease"/>
    <property type="match status" value="1"/>
</dbReference>
<evidence type="ECO:0000259" key="7">
    <source>
        <dbReference type="PROSITE" id="PS50106"/>
    </source>
</evidence>
<evidence type="ECO:0000256" key="3">
    <source>
        <dbReference type="ARBA" id="ARBA00022801"/>
    </source>
</evidence>
<sequence length="681" mass="78569">MLKVLLIFLIFICSSFEARANYEPIEISDEKINLSFEIYKKLKKDHFYKITNPTKLNDDFIEGLINELDENKRYFLKQEVEAFEIKNAQYDKKSFNIELAFEVINLYQQRLYEISEFQIRYIASSDIDIFDDETLDIYKDDNEWLNSKDDLLVNWRKLTENDLIQEILANNTHDAAVENLTKRYKNRIKRINQQKEEDIFSIATNTFTNQFDPHSSYLSPRNSENFDMNMSLKLEGIGALLGADDDFTKIVSLVAGGPAEKSGKISPDDKIVKIKQEDESDFIDVSGWRIDDVVNLIRGPSGSEVKIEFISSNETGDSERKIVSLIREEIKLEDRAAKYSIFEHDNKKLGVIELPSFYMDFNAYLNGDKDYKSSSNDVRKILEEFNSKNVEGLVLDLRNNGGGALDEANKIISLFIERGPTVQVKLSTGYVRPFGSMRNSQVWEKPLIVLVNRYSASASEIVAAAIKDYQRGLIVGSRTFGKGTVQRLDELTSGSIKVTESKYYRINGGSVQNKGVMPHIVLPTTWDIESVGESSYPTSLPWDTIKPFKYKPFEINLSKIDSIYKNYKIRENSEPNLQFLLKAKERYDLNKNKKIISLNLDDRKTQKELREKWVLDNENQRRQNLGLELFKSKNEYDDYMDEAASNAEIKLETDFVLNESINILVDYINFDTNTYLAEAIQ</sequence>
<dbReference type="GO" id="GO:0030288">
    <property type="term" value="C:outer membrane-bounded periplasmic space"/>
    <property type="evidence" value="ECO:0007669"/>
    <property type="project" value="TreeGrafter"/>
</dbReference>
<evidence type="ECO:0000256" key="1">
    <source>
        <dbReference type="ARBA" id="ARBA00009179"/>
    </source>
</evidence>
<dbReference type="InterPro" id="IPR020992">
    <property type="entry name" value="Tail_Prtase_C"/>
</dbReference>
<name>J5KKI1_9GAMM</name>
<proteinExistence type="inferred from homology"/>
<dbReference type="InterPro" id="IPR040573">
    <property type="entry name" value="TSP_N"/>
</dbReference>
<dbReference type="PANTHER" id="PTHR32060">
    <property type="entry name" value="TAIL-SPECIFIC PROTEASE"/>
    <property type="match status" value="1"/>
</dbReference>
<dbReference type="GO" id="GO:0007165">
    <property type="term" value="P:signal transduction"/>
    <property type="evidence" value="ECO:0007669"/>
    <property type="project" value="TreeGrafter"/>
</dbReference>
<dbReference type="Proteomes" id="UP000010116">
    <property type="component" value="Unassembled WGS sequence"/>
</dbReference>
<evidence type="ECO:0000256" key="6">
    <source>
        <dbReference type="SAM" id="SignalP"/>
    </source>
</evidence>
<feature type="domain" description="PDZ" evidence="7">
    <location>
        <begin position="227"/>
        <end position="298"/>
    </location>
</feature>
<dbReference type="HOGENOM" id="CLU_016199_1_0_6"/>
<dbReference type="PANTHER" id="PTHR32060:SF22">
    <property type="entry name" value="CARBOXYL-TERMINAL-PROCESSING PEPTIDASE 3, CHLOROPLASTIC"/>
    <property type="match status" value="1"/>
</dbReference>
<dbReference type="Pfam" id="PF03572">
    <property type="entry name" value="Peptidase_S41"/>
    <property type="match status" value="1"/>
</dbReference>
<dbReference type="Pfam" id="PF00595">
    <property type="entry name" value="PDZ"/>
    <property type="match status" value="1"/>
</dbReference>
<dbReference type="InterPro" id="IPR029045">
    <property type="entry name" value="ClpP/crotonase-like_dom_sf"/>
</dbReference>
<dbReference type="SMART" id="SM00228">
    <property type="entry name" value="PDZ"/>
    <property type="match status" value="1"/>
</dbReference>
<dbReference type="Gene3D" id="2.30.42.10">
    <property type="match status" value="1"/>
</dbReference>
<dbReference type="Gene3D" id="3.90.226.10">
    <property type="entry name" value="2-enoyl-CoA Hydratase, Chain A, domain 1"/>
    <property type="match status" value="1"/>
</dbReference>
<dbReference type="GO" id="GO:0004175">
    <property type="term" value="F:endopeptidase activity"/>
    <property type="evidence" value="ECO:0007669"/>
    <property type="project" value="TreeGrafter"/>
</dbReference>
<dbReference type="Pfam" id="PF17804">
    <property type="entry name" value="TSP_NTD"/>
    <property type="match status" value="1"/>
</dbReference>
<dbReference type="InterPro" id="IPR004447">
    <property type="entry name" value="Peptidase_S41A"/>
</dbReference>
<dbReference type="EMBL" id="JH611185">
    <property type="protein sequence ID" value="EJP72966.1"/>
    <property type="molecule type" value="Genomic_DNA"/>
</dbReference>
<evidence type="ECO:0000313" key="8">
    <source>
        <dbReference type="EMBL" id="EJP72966.1"/>
    </source>
</evidence>
<dbReference type="CDD" id="cd07560">
    <property type="entry name" value="Peptidase_S41_CPP"/>
    <property type="match status" value="1"/>
</dbReference>
<dbReference type="CDD" id="cd06782">
    <property type="entry name" value="cpPDZ_CPP-like"/>
    <property type="match status" value="1"/>
</dbReference>
<accession>J5KKI1</accession>
<dbReference type="SMART" id="SM00245">
    <property type="entry name" value="TSPc"/>
    <property type="match status" value="1"/>
</dbReference>
<dbReference type="SUPFAM" id="SSF50156">
    <property type="entry name" value="PDZ domain-like"/>
    <property type="match status" value="1"/>
</dbReference>
<dbReference type="MEROPS" id="S41.001"/>
<dbReference type="NCBIfam" id="TIGR00225">
    <property type="entry name" value="prc"/>
    <property type="match status" value="1"/>
</dbReference>